<accession>A0ACC7LG28</accession>
<comment type="caution">
    <text evidence="1">The sequence shown here is derived from an EMBL/GenBank/DDBJ whole genome shotgun (WGS) entry which is preliminary data.</text>
</comment>
<reference evidence="1" key="1">
    <citation type="submission" date="2024-09" db="EMBL/GenBank/DDBJ databases">
        <authorList>
            <person name="Liu J."/>
        </authorList>
    </citation>
    <scope>NUCLEOTIDE SEQUENCE</scope>
    <source>
        <strain evidence="1">NBU2967</strain>
    </source>
</reference>
<evidence type="ECO:0000313" key="1">
    <source>
        <dbReference type="EMBL" id="MFH6601919.1"/>
    </source>
</evidence>
<gene>
    <name evidence="1" type="ORF">ACEZ3G_00410</name>
</gene>
<keyword evidence="2" id="KW-1185">Reference proteome</keyword>
<organism evidence="1 2">
    <name type="scientific">Meishania litoralis</name>
    <dbReference type="NCBI Taxonomy" id="3434685"/>
    <lineage>
        <taxon>Bacteria</taxon>
        <taxon>Pseudomonadati</taxon>
        <taxon>Bacteroidota</taxon>
        <taxon>Flavobacteriia</taxon>
        <taxon>Flavobacteriales</taxon>
        <taxon>Flavobacteriaceae</taxon>
        <taxon>Meishania</taxon>
    </lineage>
</organism>
<dbReference type="Proteomes" id="UP001595191">
    <property type="component" value="Unassembled WGS sequence"/>
</dbReference>
<protein>
    <submittedName>
        <fullName evidence="1">Uncharacterized protein</fullName>
    </submittedName>
</protein>
<evidence type="ECO:0000313" key="2">
    <source>
        <dbReference type="Proteomes" id="UP001595191"/>
    </source>
</evidence>
<sequence>MKAVLTLVFVLIFGAIALAQNIENHDKVQSIEMGVVLVTGNDHIVSKKEMAAQKENSVARLYRRKNSKVRKELDFATKNTKAKLA</sequence>
<proteinExistence type="predicted"/>
<name>A0ACC7LG28_9FLAO</name>
<dbReference type="EMBL" id="JBHFPV010000001">
    <property type="protein sequence ID" value="MFH6601919.1"/>
    <property type="molecule type" value="Genomic_DNA"/>
</dbReference>